<dbReference type="Pfam" id="PF00443">
    <property type="entry name" value="UCH"/>
    <property type="match status" value="2"/>
</dbReference>
<dbReference type="PANTHER" id="PTHR24006">
    <property type="entry name" value="UBIQUITIN CARBOXYL-TERMINAL HYDROLASE"/>
    <property type="match status" value="1"/>
</dbReference>
<dbReference type="PANTHER" id="PTHR24006:SF687">
    <property type="entry name" value="UBIQUITIN CARBOXYL-TERMINAL HYDROLASE 10"/>
    <property type="match status" value="1"/>
</dbReference>
<dbReference type="InterPro" id="IPR018200">
    <property type="entry name" value="USP_CS"/>
</dbReference>
<protein>
    <recommendedName>
        <fullName evidence="2">ubiquitinyl hydrolase 1</fullName>
        <ecNumber evidence="2">3.4.19.12</ecNumber>
    </recommendedName>
</protein>
<dbReference type="PROSITE" id="PS00972">
    <property type="entry name" value="USP_1"/>
    <property type="match status" value="1"/>
</dbReference>
<feature type="compositionally biased region" description="Pro residues" evidence="7">
    <location>
        <begin position="297"/>
        <end position="306"/>
    </location>
</feature>
<proteinExistence type="predicted"/>
<evidence type="ECO:0000256" key="3">
    <source>
        <dbReference type="ARBA" id="ARBA00022670"/>
    </source>
</evidence>
<feature type="region of interest" description="Disordered" evidence="7">
    <location>
        <begin position="320"/>
        <end position="370"/>
    </location>
</feature>
<evidence type="ECO:0000256" key="5">
    <source>
        <dbReference type="ARBA" id="ARBA00022801"/>
    </source>
</evidence>
<keyword evidence="6" id="KW-0788">Thiol protease</keyword>
<feature type="compositionally biased region" description="Low complexity" evidence="7">
    <location>
        <begin position="121"/>
        <end position="130"/>
    </location>
</feature>
<evidence type="ECO:0000259" key="8">
    <source>
        <dbReference type="PROSITE" id="PS50235"/>
    </source>
</evidence>
<dbReference type="OrthoDB" id="429671at2759"/>
<feature type="compositionally biased region" description="Low complexity" evidence="7">
    <location>
        <begin position="200"/>
        <end position="219"/>
    </location>
</feature>
<feature type="compositionally biased region" description="Polar residues" evidence="7">
    <location>
        <begin position="750"/>
        <end position="762"/>
    </location>
</feature>
<comment type="catalytic activity">
    <reaction evidence="1">
        <text>Thiol-dependent hydrolysis of ester, thioester, amide, peptide and isopeptide bonds formed by the C-terminal Gly of ubiquitin (a 76-residue protein attached to proteins as an intracellular targeting signal).</text>
        <dbReference type="EC" id="3.4.19.12"/>
    </reaction>
</comment>
<dbReference type="AlphaFoldDB" id="A0A8S0W135"/>
<feature type="compositionally biased region" description="Polar residues" evidence="7">
    <location>
        <begin position="322"/>
        <end position="331"/>
    </location>
</feature>
<dbReference type="CDD" id="cd02257">
    <property type="entry name" value="Peptidase_C19"/>
    <property type="match status" value="1"/>
</dbReference>
<dbReference type="InterPro" id="IPR028889">
    <property type="entry name" value="USP"/>
</dbReference>
<dbReference type="InterPro" id="IPR038765">
    <property type="entry name" value="Papain-like_cys_pep_sf"/>
</dbReference>
<accession>A0A8S0W135</accession>
<dbReference type="EC" id="3.4.19.12" evidence="2"/>
<feature type="domain" description="USP" evidence="8">
    <location>
        <begin position="568"/>
        <end position="1006"/>
    </location>
</feature>
<dbReference type="Proteomes" id="UP000467700">
    <property type="component" value="Unassembled WGS sequence"/>
</dbReference>
<dbReference type="InterPro" id="IPR050164">
    <property type="entry name" value="Peptidase_C19"/>
</dbReference>
<evidence type="ECO:0000313" key="9">
    <source>
        <dbReference type="EMBL" id="CAA7271095.1"/>
    </source>
</evidence>
<dbReference type="GO" id="GO:0004843">
    <property type="term" value="F:cysteine-type deubiquitinase activity"/>
    <property type="evidence" value="ECO:0007669"/>
    <property type="project" value="UniProtKB-EC"/>
</dbReference>
<dbReference type="Gene3D" id="3.90.70.10">
    <property type="entry name" value="Cysteine proteinases"/>
    <property type="match status" value="1"/>
</dbReference>
<feature type="region of interest" description="Disordered" evidence="7">
    <location>
        <begin position="661"/>
        <end position="682"/>
    </location>
</feature>
<keyword evidence="10" id="KW-1185">Reference proteome</keyword>
<feature type="region of interest" description="Disordered" evidence="7">
    <location>
        <begin position="749"/>
        <end position="779"/>
    </location>
</feature>
<name>A0A8S0W135_CYCAE</name>
<feature type="region of interest" description="Disordered" evidence="7">
    <location>
        <begin position="405"/>
        <end position="527"/>
    </location>
</feature>
<feature type="compositionally biased region" description="Polar residues" evidence="7">
    <location>
        <begin position="244"/>
        <end position="258"/>
    </location>
</feature>
<feature type="compositionally biased region" description="Pro residues" evidence="7">
    <location>
        <begin position="7"/>
        <end position="24"/>
    </location>
</feature>
<evidence type="ECO:0000256" key="4">
    <source>
        <dbReference type="ARBA" id="ARBA00022786"/>
    </source>
</evidence>
<dbReference type="EMBL" id="CACVBS010000101">
    <property type="protein sequence ID" value="CAA7271095.1"/>
    <property type="molecule type" value="Genomic_DNA"/>
</dbReference>
<feature type="compositionally biased region" description="Pro residues" evidence="7">
    <location>
        <begin position="33"/>
        <end position="50"/>
    </location>
</feature>
<evidence type="ECO:0000256" key="7">
    <source>
        <dbReference type="SAM" id="MobiDB-lite"/>
    </source>
</evidence>
<feature type="region of interest" description="Disordered" evidence="7">
    <location>
        <begin position="1"/>
        <end position="308"/>
    </location>
</feature>
<keyword evidence="5" id="KW-0378">Hydrolase</keyword>
<keyword evidence="4" id="KW-0833">Ubl conjugation pathway</keyword>
<reference evidence="9 10" key="1">
    <citation type="submission" date="2020-01" db="EMBL/GenBank/DDBJ databases">
        <authorList>
            <person name="Gupta K D."/>
        </authorList>
    </citation>
    <scope>NUCLEOTIDE SEQUENCE [LARGE SCALE GENOMIC DNA]</scope>
</reference>
<feature type="compositionally biased region" description="Acidic residues" evidence="7">
    <location>
        <begin position="767"/>
        <end position="779"/>
    </location>
</feature>
<gene>
    <name evidence="9" type="ORF">AAE3_LOCUS13158</name>
</gene>
<organism evidence="9 10">
    <name type="scientific">Cyclocybe aegerita</name>
    <name type="common">Black poplar mushroom</name>
    <name type="synonym">Agrocybe aegerita</name>
    <dbReference type="NCBI Taxonomy" id="1973307"/>
    <lineage>
        <taxon>Eukaryota</taxon>
        <taxon>Fungi</taxon>
        <taxon>Dikarya</taxon>
        <taxon>Basidiomycota</taxon>
        <taxon>Agaricomycotina</taxon>
        <taxon>Agaricomycetes</taxon>
        <taxon>Agaricomycetidae</taxon>
        <taxon>Agaricales</taxon>
        <taxon>Agaricineae</taxon>
        <taxon>Bolbitiaceae</taxon>
        <taxon>Cyclocybe</taxon>
    </lineage>
</organism>
<feature type="compositionally biased region" description="Basic and acidic residues" evidence="7">
    <location>
        <begin position="671"/>
        <end position="682"/>
    </location>
</feature>
<feature type="compositionally biased region" description="Pro residues" evidence="7">
    <location>
        <begin position="154"/>
        <end position="187"/>
    </location>
</feature>
<feature type="compositionally biased region" description="Low complexity" evidence="7">
    <location>
        <begin position="507"/>
        <end position="520"/>
    </location>
</feature>
<dbReference type="SUPFAM" id="SSF54001">
    <property type="entry name" value="Cysteine proteinases"/>
    <property type="match status" value="1"/>
</dbReference>
<evidence type="ECO:0000313" key="10">
    <source>
        <dbReference type="Proteomes" id="UP000467700"/>
    </source>
</evidence>
<evidence type="ECO:0000256" key="6">
    <source>
        <dbReference type="ARBA" id="ARBA00022807"/>
    </source>
</evidence>
<dbReference type="GO" id="GO:0006508">
    <property type="term" value="P:proteolysis"/>
    <property type="evidence" value="ECO:0007669"/>
    <property type="project" value="UniProtKB-KW"/>
</dbReference>
<comment type="caution">
    <text evidence="9">The sequence shown here is derived from an EMBL/GenBank/DDBJ whole genome shotgun (WGS) entry which is preliminary data.</text>
</comment>
<dbReference type="GO" id="GO:0016579">
    <property type="term" value="P:protein deubiquitination"/>
    <property type="evidence" value="ECO:0007669"/>
    <property type="project" value="InterPro"/>
</dbReference>
<feature type="compositionally biased region" description="Polar residues" evidence="7">
    <location>
        <begin position="489"/>
        <end position="502"/>
    </location>
</feature>
<dbReference type="PROSITE" id="PS50235">
    <property type="entry name" value="USP_3"/>
    <property type="match status" value="1"/>
</dbReference>
<feature type="compositionally biased region" description="Low complexity" evidence="7">
    <location>
        <begin position="337"/>
        <end position="361"/>
    </location>
</feature>
<sequence length="1006" mass="107078">MASHSPYPHPPGPSSYYQPSPPPLHVYGNHSPGPQPPYYHYPGPPPPHMNPHPAGQYQHPPPPTRGRGSYGGRGGHYHHNYRSPQPQSPYGHTHPSVNVHPPPQHGQHHPYSPQSAKYNQPYSPSYHYPSPTAPVFTPSWQQQPISPLPKQLSMPPPQNIPQPFYEPPSTAPPPPQANTSPQSPPKPSLREPEPEIEGPAEVSASSTAAAASETLAASSPTPQPQTSTYAQMGTIATVDAGPSPSDSAVSKSAVSPTVQWAIWSRRPHDPSHAPGIIISPRARPPPDVVHQALDLKTPPPSPPASPAPIVKSIPIVIEETSPKQSSPSQSIDEIAWSSQSTSSVPSSSVTETTDTPTVPGSPASSHTSISVTVVKDAKEVSASPIEADAAPAIATTPVIVAEESMSTTPVVTPEAALEAEAEQATKEESPAPEMAADAVVLPPAPLPAPTTAAQASPTPTPAPASTPAVPKKSWASLLQTPASSSSSSPRPTRNALPTSQVVGFSVPAGSASPSSTGTGPNVPVSPSKKSELVTLLTTGALTPSVAAGSFASAAAAGVAPAPLKIRPRGLVNSGNMCFANSVLQILVYCPPFHRLFLELGRLLVGPVVGANGPVNGASKDVGDKNTATPLVDATATFLREFVEEKKRGKDRARLEVVVRNGASGSGAGRGKGKEKAKEGEAKQEVVLVPEEEGEDDWDGDSFLPTYVYDAMKVKKRFEHMGGGHQEDAEEFFGFYLDSLEEELLSILNSVNPPRQPKSSSGLSAVEEKEEAPPAEDDGWLEVGKRNRTVVTRTIKATESPITRIFGGKFRSTLRAPGQKDSVIVEDWRSLRLDIQRDQIHTIQDALSYISHPQPVQVTQATKPGVTIEAHQQVLIEALPPILVLHMKRFCYDAASGAVVKVGKHVSFGPELEIGPDVMVPAAKKQPTRYKLFGALYHHGQSASGGHYTLDVLHPNRYPSTNPTAKPREGWVRIDDELVSDVRPDDVFNAPERDDSRCAYLLFYRRI</sequence>
<evidence type="ECO:0000256" key="2">
    <source>
        <dbReference type="ARBA" id="ARBA00012759"/>
    </source>
</evidence>
<dbReference type="GO" id="GO:0005829">
    <property type="term" value="C:cytosol"/>
    <property type="evidence" value="ECO:0007669"/>
    <property type="project" value="TreeGrafter"/>
</dbReference>
<dbReference type="InterPro" id="IPR001394">
    <property type="entry name" value="Peptidase_C19_UCH"/>
</dbReference>
<keyword evidence="3" id="KW-0645">Protease</keyword>
<dbReference type="GO" id="GO:0005634">
    <property type="term" value="C:nucleus"/>
    <property type="evidence" value="ECO:0007669"/>
    <property type="project" value="TreeGrafter"/>
</dbReference>
<evidence type="ECO:0000256" key="1">
    <source>
        <dbReference type="ARBA" id="ARBA00000707"/>
    </source>
</evidence>